<proteinExistence type="predicted"/>
<feature type="non-terminal residue" evidence="1">
    <location>
        <position position="56"/>
    </location>
</feature>
<dbReference type="EMBL" id="HACG01038905">
    <property type="protein sequence ID" value="CEK85770.1"/>
    <property type="molecule type" value="Transcribed_RNA"/>
</dbReference>
<reference evidence="1" key="1">
    <citation type="submission" date="2014-12" db="EMBL/GenBank/DDBJ databases">
        <title>Insight into the proteome of Arion vulgaris.</title>
        <authorList>
            <person name="Aradska J."/>
            <person name="Bulat T."/>
            <person name="Smidak R."/>
            <person name="Sarate P."/>
            <person name="Gangsoo J."/>
            <person name="Sialana F."/>
            <person name="Bilban M."/>
            <person name="Lubec G."/>
        </authorList>
    </citation>
    <scope>NUCLEOTIDE SEQUENCE</scope>
    <source>
        <tissue evidence="1">Skin</tissue>
    </source>
</reference>
<accession>A0A0B7B0X1</accession>
<protein>
    <submittedName>
        <fullName evidence="1">Uncharacterized protein</fullName>
    </submittedName>
</protein>
<organism evidence="1">
    <name type="scientific">Arion vulgaris</name>
    <dbReference type="NCBI Taxonomy" id="1028688"/>
    <lineage>
        <taxon>Eukaryota</taxon>
        <taxon>Metazoa</taxon>
        <taxon>Spiralia</taxon>
        <taxon>Lophotrochozoa</taxon>
        <taxon>Mollusca</taxon>
        <taxon>Gastropoda</taxon>
        <taxon>Heterobranchia</taxon>
        <taxon>Euthyneura</taxon>
        <taxon>Panpulmonata</taxon>
        <taxon>Eupulmonata</taxon>
        <taxon>Stylommatophora</taxon>
        <taxon>Helicina</taxon>
        <taxon>Arionoidea</taxon>
        <taxon>Arionidae</taxon>
        <taxon>Arion</taxon>
    </lineage>
</organism>
<sequence length="56" mass="6214">MHAWRRCGFHFSPSSKDCLIFNDKKGLKEEGLTSLHQYGLVSDGMPSAESIAQSTN</sequence>
<gene>
    <name evidence="1" type="primary">ORF150179</name>
</gene>
<name>A0A0B7B0X1_9EUPU</name>
<evidence type="ECO:0000313" key="1">
    <source>
        <dbReference type="EMBL" id="CEK85770.1"/>
    </source>
</evidence>
<dbReference type="AlphaFoldDB" id="A0A0B7B0X1"/>